<dbReference type="GeneID" id="59321115"/>
<comment type="caution">
    <text evidence="14">The sequence shown here is derived from an EMBL/GenBank/DDBJ whole genome shotgun (WGS) entry which is preliminary data.</text>
</comment>
<sequence length="1304" mass="144563">MHSQITNDIENSISFDDSQSPSSIPDGLKEEDRPVNWPSSKKWSIVVSTSLATFVVSFGSSVYSAAIPHIQTRFSVSPDTALLGITLYVIGFALGPMAWGPASELYGKRRPLFLGYAIFCICQLPCALAQNMSLLLTFRFLSGLAGFSSLAILGGMYVDFLNRPAERGISTAVFSVATFCGPTVGPIIGNLATLKLGWRWTAWLTLIGGVVFGSVAFVLTPETSEVAILRQRFKGNTSVTQSRIYRPERGISIFVQSYLTKPVRMFVREPILIFFTVYMSLAYGIIYLTFTMYPLAFVTVRGWSRMDGSLPFIGMTIGVVLACIGIALHSIYYIQQSRVHVPERRLPPMIAGSVLLSAGIFWFGWTSSRSVHWLAQAAAGVFLGSGSILVLMSGVVYLIEPQSSLAIPPNISSPFIANYLSIEADMSKTPPKKRQRTAHVLLDESDLSKRGCLEPPSFLDTSRLQEPGWLNPISSSNPSQRNSYSPFALSDAGSSRLSPLNYQPSVNEDAAILSTNESEQCCFGELLIEFSSPATLSKDLPNAPIELRFSGHVISLHVEGSGNYMGRIDSKAIVDLVQNYQVTLVAILECPPVKKNKSIESFQTPKILHVVIYGLRKDMDDIGDFLEDSELFLQHPTEYDTRLEYLNPQYLLRPGSTIPRADGATFQALATQNSSDQVMAEKAKCEVHQVFDSASGPSTFTQVQPSPRLRTSLKEHQKKALAMMVERDSGLLDDTTFPSLWDIVTTSDGRVEYRHTITGRKEVNPVPLSGGILADDMGLGKTLSTLALISWFLDVMDNADVPETCRTTLIVAPNSSKHIVPDQIRVALFHGPMRDQLAKSLLEYDVVLTTYGTLQSEWKSRKEYSPLFTHTWARVVLDEAHHIRERSTKTFRAVTALRTSRRWCLTGTPIQNRLDDYGALLSFIGVPPFISKSVFDFWIIKPVAQGTTEGLRRLKLLVSATCLRRTKDSVSERLSLPDRKERECIVQLDPDDRELYNFFKRNGAHLVASRGFGASDTANKTGGILPIINTLRLICNHGQSLLPNFALEAWSRRQNPTSDPDFNARKFGLCISCGVEALPTEMESEFACSHFLCSKCADSDESYQISLDSVLCPSCTRNGELAVTDAATDEGSYQPSAKMRALIQSLRVEQQDNPPTFGNKPIKSVVFTFWRKMLNLLEFALRSEGFQFARIDGQKSLVERTSALQSFRDDDRCTVIIATIGSIGEGVDLTAANFVHLVEPHWNPMLEEQAIDRVHRMGQTRDVVATRYITNDSIEMLVKDVKERKLDLISSTLGHLAGLFNSHN</sequence>
<feature type="transmembrane region" description="Helical" evidence="10">
    <location>
        <begin position="136"/>
        <end position="157"/>
    </location>
</feature>
<feature type="domain" description="Helicase ATP-binding" evidence="12">
    <location>
        <begin position="762"/>
        <end position="927"/>
    </location>
</feature>
<dbReference type="Pfam" id="PF00176">
    <property type="entry name" value="SNF2-rel_dom"/>
    <property type="match status" value="1"/>
</dbReference>
<keyword evidence="8" id="KW-0325">Glycoprotein</keyword>
<dbReference type="SUPFAM" id="SSF52540">
    <property type="entry name" value="P-loop containing nucleoside triphosphate hydrolases"/>
    <property type="match status" value="2"/>
</dbReference>
<dbReference type="PANTHER" id="PTHR45626">
    <property type="entry name" value="TRANSCRIPTION TERMINATION FACTOR 2-RELATED"/>
    <property type="match status" value="1"/>
</dbReference>
<dbReference type="Gene3D" id="3.40.50.300">
    <property type="entry name" value="P-loop containing nucleotide triphosphate hydrolases"/>
    <property type="match status" value="1"/>
</dbReference>
<dbReference type="CDD" id="cd18008">
    <property type="entry name" value="DEXDc_SHPRH-like"/>
    <property type="match status" value="1"/>
</dbReference>
<feature type="transmembrane region" description="Helical" evidence="10">
    <location>
        <begin position="112"/>
        <end position="130"/>
    </location>
</feature>
<reference evidence="14 15" key="1">
    <citation type="submission" date="2020-05" db="EMBL/GenBank/DDBJ databases">
        <title>Identification and distribution of gene clusters putatively required for synthesis of sphingolipid metabolism inhibitors in phylogenetically diverse species of the filamentous fungus Fusarium.</title>
        <authorList>
            <person name="Kim H.-S."/>
            <person name="Busman M."/>
            <person name="Brown D.W."/>
            <person name="Divon H."/>
            <person name="Uhlig S."/>
            <person name="Proctor R.H."/>
        </authorList>
    </citation>
    <scope>NUCLEOTIDE SEQUENCE [LARGE SCALE GENOMIC DNA]</scope>
    <source>
        <strain evidence="14 15">NRRL 66333</strain>
    </source>
</reference>
<evidence type="ECO:0000256" key="2">
    <source>
        <dbReference type="ARBA" id="ARBA00022723"/>
    </source>
</evidence>
<evidence type="ECO:0000313" key="14">
    <source>
        <dbReference type="EMBL" id="KAF5613594.1"/>
    </source>
</evidence>
<dbReference type="GO" id="GO:0016020">
    <property type="term" value="C:membrane"/>
    <property type="evidence" value="ECO:0007669"/>
    <property type="project" value="UniProtKB-SubCell"/>
</dbReference>
<dbReference type="PROSITE" id="PS50850">
    <property type="entry name" value="MFS"/>
    <property type="match status" value="1"/>
</dbReference>
<feature type="domain" description="Major facilitator superfamily (MFS) profile" evidence="11">
    <location>
        <begin position="45"/>
        <end position="480"/>
    </location>
</feature>
<feature type="transmembrane region" description="Helical" evidence="10">
    <location>
        <begin position="310"/>
        <end position="334"/>
    </location>
</feature>
<feature type="transmembrane region" description="Helical" evidence="10">
    <location>
        <begin position="200"/>
        <end position="220"/>
    </location>
</feature>
<dbReference type="CDD" id="cd18793">
    <property type="entry name" value="SF2_C_SNF"/>
    <property type="match status" value="1"/>
</dbReference>
<dbReference type="GO" id="GO:0008094">
    <property type="term" value="F:ATP-dependent activity, acting on DNA"/>
    <property type="evidence" value="ECO:0007669"/>
    <property type="project" value="TreeGrafter"/>
</dbReference>
<dbReference type="GO" id="GO:0008270">
    <property type="term" value="F:zinc ion binding"/>
    <property type="evidence" value="ECO:0007669"/>
    <property type="project" value="UniProtKB-KW"/>
</dbReference>
<dbReference type="PROSITE" id="PS00518">
    <property type="entry name" value="ZF_RING_1"/>
    <property type="match status" value="1"/>
</dbReference>
<evidence type="ECO:0000256" key="10">
    <source>
        <dbReference type="SAM" id="Phobius"/>
    </source>
</evidence>
<comment type="subcellular location">
    <subcellularLocation>
        <location evidence="1">Membrane</location>
        <topology evidence="1">Multi-pass membrane protein</topology>
    </subcellularLocation>
</comment>
<feature type="transmembrane region" description="Helical" evidence="10">
    <location>
        <begin position="81"/>
        <end position="100"/>
    </location>
</feature>
<keyword evidence="15" id="KW-1185">Reference proteome</keyword>
<dbReference type="SUPFAM" id="SSF103473">
    <property type="entry name" value="MFS general substrate transporter"/>
    <property type="match status" value="1"/>
</dbReference>
<dbReference type="Gene3D" id="3.40.50.10810">
    <property type="entry name" value="Tandem AAA-ATPase domain"/>
    <property type="match status" value="1"/>
</dbReference>
<dbReference type="EMBL" id="JAAOAV010000003">
    <property type="protein sequence ID" value="KAF5613594.1"/>
    <property type="molecule type" value="Genomic_DNA"/>
</dbReference>
<dbReference type="InterPro" id="IPR020846">
    <property type="entry name" value="MFS_dom"/>
</dbReference>
<dbReference type="InterPro" id="IPR049730">
    <property type="entry name" value="SNF2/RAD54-like_C"/>
</dbReference>
<dbReference type="InterPro" id="IPR017907">
    <property type="entry name" value="Znf_RING_CS"/>
</dbReference>
<keyword evidence="10" id="KW-0812">Transmembrane</keyword>
<dbReference type="Pfam" id="PF00271">
    <property type="entry name" value="Helicase_C"/>
    <property type="match status" value="1"/>
</dbReference>
<dbReference type="RefSeq" id="XP_036543819.1">
    <property type="nucleotide sequence ID" value="XM_036686397.1"/>
</dbReference>
<keyword evidence="5" id="KW-0378">Hydrolase</keyword>
<dbReference type="OrthoDB" id="448448at2759"/>
<dbReference type="Gene3D" id="1.20.1250.20">
    <property type="entry name" value="MFS general substrate transporter like domains"/>
    <property type="match status" value="1"/>
</dbReference>
<dbReference type="Proteomes" id="UP000547976">
    <property type="component" value="Unassembled WGS sequence"/>
</dbReference>
<dbReference type="InterPro" id="IPR036259">
    <property type="entry name" value="MFS_trans_sf"/>
</dbReference>
<dbReference type="CDD" id="cd17323">
    <property type="entry name" value="MFS_Tpo1_MDR_like"/>
    <property type="match status" value="1"/>
</dbReference>
<feature type="transmembrane region" description="Helical" evidence="10">
    <location>
        <begin position="169"/>
        <end position="188"/>
    </location>
</feature>
<dbReference type="GO" id="GO:0016787">
    <property type="term" value="F:hydrolase activity"/>
    <property type="evidence" value="ECO:0007669"/>
    <property type="project" value="UniProtKB-KW"/>
</dbReference>
<evidence type="ECO:0000256" key="5">
    <source>
        <dbReference type="ARBA" id="ARBA00022801"/>
    </source>
</evidence>
<dbReference type="GO" id="GO:0005524">
    <property type="term" value="F:ATP binding"/>
    <property type="evidence" value="ECO:0007669"/>
    <property type="project" value="UniProtKB-KW"/>
</dbReference>
<feature type="compositionally biased region" description="Low complexity" evidence="9">
    <location>
        <begin position="471"/>
        <end position="486"/>
    </location>
</feature>
<dbReference type="GO" id="GO:0005634">
    <property type="term" value="C:nucleus"/>
    <property type="evidence" value="ECO:0007669"/>
    <property type="project" value="TreeGrafter"/>
</dbReference>
<evidence type="ECO:0000256" key="9">
    <source>
        <dbReference type="SAM" id="MobiDB-lite"/>
    </source>
</evidence>
<dbReference type="InterPro" id="IPR050628">
    <property type="entry name" value="SNF2_RAD54_helicase_TF"/>
</dbReference>
<dbReference type="PROSITE" id="PS51192">
    <property type="entry name" value="HELICASE_ATP_BIND_1"/>
    <property type="match status" value="1"/>
</dbReference>
<dbReference type="InterPro" id="IPR038718">
    <property type="entry name" value="SNF2-like_sf"/>
</dbReference>
<dbReference type="InterPro" id="IPR011701">
    <property type="entry name" value="MFS"/>
</dbReference>
<dbReference type="SMART" id="SM00490">
    <property type="entry name" value="HELICc"/>
    <property type="match status" value="1"/>
</dbReference>
<gene>
    <name evidence="14" type="ORF">FSUBG_803</name>
</gene>
<keyword evidence="7" id="KW-0067">ATP-binding</keyword>
<dbReference type="PANTHER" id="PTHR45626:SF52">
    <property type="entry name" value="SINGLE-STRANDED DNA-DEPENDENT ATPASE (EUROFUNG)"/>
    <property type="match status" value="1"/>
</dbReference>
<evidence type="ECO:0000313" key="15">
    <source>
        <dbReference type="Proteomes" id="UP000547976"/>
    </source>
</evidence>
<feature type="transmembrane region" description="Helical" evidence="10">
    <location>
        <begin position="346"/>
        <end position="365"/>
    </location>
</feature>
<feature type="region of interest" description="Disordered" evidence="9">
    <location>
        <begin position="12"/>
        <end position="36"/>
    </location>
</feature>
<dbReference type="GO" id="GO:0022857">
    <property type="term" value="F:transmembrane transporter activity"/>
    <property type="evidence" value="ECO:0007669"/>
    <property type="project" value="InterPro"/>
</dbReference>
<feature type="transmembrane region" description="Helical" evidence="10">
    <location>
        <begin position="377"/>
        <end position="399"/>
    </location>
</feature>
<keyword evidence="3" id="KW-0547">Nucleotide-binding</keyword>
<evidence type="ECO:0000259" key="13">
    <source>
        <dbReference type="PROSITE" id="PS51194"/>
    </source>
</evidence>
<keyword evidence="4" id="KW-0863">Zinc-finger</keyword>
<name>A0A8H5V9Y6_GIBSU</name>
<dbReference type="InterPro" id="IPR000330">
    <property type="entry name" value="SNF2_N"/>
</dbReference>
<evidence type="ECO:0000256" key="4">
    <source>
        <dbReference type="ARBA" id="ARBA00022771"/>
    </source>
</evidence>
<evidence type="ECO:0000256" key="8">
    <source>
        <dbReference type="ARBA" id="ARBA00023180"/>
    </source>
</evidence>
<feature type="compositionally biased region" description="Low complexity" evidence="9">
    <location>
        <begin position="12"/>
        <end position="26"/>
    </location>
</feature>
<feature type="domain" description="Helicase C-terminal" evidence="13">
    <location>
        <begin position="1141"/>
        <end position="1300"/>
    </location>
</feature>
<evidence type="ECO:0000256" key="1">
    <source>
        <dbReference type="ARBA" id="ARBA00004141"/>
    </source>
</evidence>
<dbReference type="GO" id="GO:0006281">
    <property type="term" value="P:DNA repair"/>
    <property type="evidence" value="ECO:0007669"/>
    <property type="project" value="TreeGrafter"/>
</dbReference>
<keyword evidence="2" id="KW-0479">Metal-binding</keyword>
<dbReference type="InterPro" id="IPR027417">
    <property type="entry name" value="P-loop_NTPase"/>
</dbReference>
<dbReference type="PROSITE" id="PS51194">
    <property type="entry name" value="HELICASE_CTER"/>
    <property type="match status" value="1"/>
</dbReference>
<evidence type="ECO:0000256" key="3">
    <source>
        <dbReference type="ARBA" id="ARBA00022741"/>
    </source>
</evidence>
<feature type="transmembrane region" description="Helical" evidence="10">
    <location>
        <begin position="43"/>
        <end position="66"/>
    </location>
</feature>
<keyword evidence="6" id="KW-0862">Zinc</keyword>
<dbReference type="SMART" id="SM00487">
    <property type="entry name" value="DEXDc"/>
    <property type="match status" value="1"/>
</dbReference>
<keyword evidence="10" id="KW-1133">Transmembrane helix</keyword>
<keyword evidence="10" id="KW-0472">Membrane</keyword>
<proteinExistence type="predicted"/>
<evidence type="ECO:0000256" key="7">
    <source>
        <dbReference type="ARBA" id="ARBA00022840"/>
    </source>
</evidence>
<evidence type="ECO:0000259" key="12">
    <source>
        <dbReference type="PROSITE" id="PS51192"/>
    </source>
</evidence>
<feature type="transmembrane region" description="Helical" evidence="10">
    <location>
        <begin position="271"/>
        <end position="290"/>
    </location>
</feature>
<feature type="region of interest" description="Disordered" evidence="9">
    <location>
        <begin position="463"/>
        <end position="490"/>
    </location>
</feature>
<dbReference type="Pfam" id="PF07690">
    <property type="entry name" value="MFS_1"/>
    <property type="match status" value="1"/>
</dbReference>
<dbReference type="InterPro" id="IPR001650">
    <property type="entry name" value="Helicase_C-like"/>
</dbReference>
<dbReference type="InterPro" id="IPR014001">
    <property type="entry name" value="Helicase_ATP-bd"/>
</dbReference>
<organism evidence="14 15">
    <name type="scientific">Gibberella subglutinans</name>
    <name type="common">Fusarium subglutinans</name>
    <dbReference type="NCBI Taxonomy" id="42677"/>
    <lineage>
        <taxon>Eukaryota</taxon>
        <taxon>Fungi</taxon>
        <taxon>Dikarya</taxon>
        <taxon>Ascomycota</taxon>
        <taxon>Pezizomycotina</taxon>
        <taxon>Sordariomycetes</taxon>
        <taxon>Hypocreomycetidae</taxon>
        <taxon>Hypocreales</taxon>
        <taxon>Nectriaceae</taxon>
        <taxon>Fusarium</taxon>
        <taxon>Fusarium fujikuroi species complex</taxon>
    </lineage>
</organism>
<evidence type="ECO:0000259" key="11">
    <source>
        <dbReference type="PROSITE" id="PS50850"/>
    </source>
</evidence>
<protein>
    <submittedName>
        <fullName evidence="14">Major facilitator superfamily transporter</fullName>
    </submittedName>
</protein>
<accession>A0A8H5V9Y6</accession>
<evidence type="ECO:0000256" key="6">
    <source>
        <dbReference type="ARBA" id="ARBA00022833"/>
    </source>
</evidence>